<feature type="compositionally biased region" description="Basic and acidic residues" evidence="1">
    <location>
        <begin position="133"/>
        <end position="142"/>
    </location>
</feature>
<comment type="caution">
    <text evidence="2">The sequence shown here is derived from an EMBL/GenBank/DDBJ whole genome shotgun (WGS) entry which is preliminary data.</text>
</comment>
<accession>A0AAN8EVA3</accession>
<protein>
    <submittedName>
        <fullName evidence="2">Uncharacterized protein</fullName>
    </submittedName>
</protein>
<keyword evidence="3" id="KW-1185">Reference proteome</keyword>
<name>A0AAN8EVA3_9EURO</name>
<reference evidence="2 3" key="1">
    <citation type="submission" date="2022-12" db="EMBL/GenBank/DDBJ databases">
        <title>Genomic features and morphological characterization of a novel Knufia sp. strain isolated from spacecraft assembly facility.</title>
        <authorList>
            <person name="Teixeira M."/>
            <person name="Chander A.M."/>
            <person name="Stajich J.E."/>
            <person name="Venkateswaran K."/>
        </authorList>
    </citation>
    <scope>NUCLEOTIDE SEQUENCE [LARGE SCALE GENOMIC DNA]</scope>
    <source>
        <strain evidence="2 3">FJI-L2-BK-P2</strain>
    </source>
</reference>
<dbReference type="EMBL" id="JAKLMC020000008">
    <property type="protein sequence ID" value="KAK5954556.1"/>
    <property type="molecule type" value="Genomic_DNA"/>
</dbReference>
<evidence type="ECO:0000256" key="1">
    <source>
        <dbReference type="SAM" id="MobiDB-lite"/>
    </source>
</evidence>
<evidence type="ECO:0000313" key="3">
    <source>
        <dbReference type="Proteomes" id="UP001316803"/>
    </source>
</evidence>
<gene>
    <name evidence="2" type="ORF">OHC33_004278</name>
</gene>
<feature type="region of interest" description="Disordered" evidence="1">
    <location>
        <begin position="70"/>
        <end position="181"/>
    </location>
</feature>
<dbReference type="AlphaFoldDB" id="A0AAN8EVA3"/>
<organism evidence="2 3">
    <name type="scientific">Knufia fluminis</name>
    <dbReference type="NCBI Taxonomy" id="191047"/>
    <lineage>
        <taxon>Eukaryota</taxon>
        <taxon>Fungi</taxon>
        <taxon>Dikarya</taxon>
        <taxon>Ascomycota</taxon>
        <taxon>Pezizomycotina</taxon>
        <taxon>Eurotiomycetes</taxon>
        <taxon>Chaetothyriomycetidae</taxon>
        <taxon>Chaetothyriales</taxon>
        <taxon>Trichomeriaceae</taxon>
        <taxon>Knufia</taxon>
    </lineage>
</organism>
<feature type="compositionally biased region" description="Acidic residues" evidence="1">
    <location>
        <begin position="166"/>
        <end position="181"/>
    </location>
</feature>
<dbReference type="Proteomes" id="UP001316803">
    <property type="component" value="Unassembled WGS sequence"/>
</dbReference>
<feature type="compositionally biased region" description="Basic and acidic residues" evidence="1">
    <location>
        <begin position="154"/>
        <end position="165"/>
    </location>
</feature>
<sequence length="181" mass="19397">MAPAKKDPDSAAAEGIRALCVLMASSAEFNPDYNVVATALGIAQAKNVPRKIDSIIRAHGYIIKSKKIVKLNDDGSTPDVPATPKAKAPKTPATSDAEEEKPAAKSPTKKTPAAKKEKSPTKKAATPRAKKRKIEEVKPEEVKSEDDEDGGDDEATKMIKEKMGDGTDDEEGDEVREEDQV</sequence>
<feature type="compositionally biased region" description="Low complexity" evidence="1">
    <location>
        <begin position="82"/>
        <end position="94"/>
    </location>
</feature>
<feature type="compositionally biased region" description="Acidic residues" evidence="1">
    <location>
        <begin position="143"/>
        <end position="153"/>
    </location>
</feature>
<evidence type="ECO:0000313" key="2">
    <source>
        <dbReference type="EMBL" id="KAK5954556.1"/>
    </source>
</evidence>
<proteinExistence type="predicted"/>